<organism evidence="7">
    <name type="scientific">Daucus carota subsp. sativus</name>
    <name type="common">Carrot</name>
    <dbReference type="NCBI Taxonomy" id="79200"/>
    <lineage>
        <taxon>Eukaryota</taxon>
        <taxon>Viridiplantae</taxon>
        <taxon>Streptophyta</taxon>
        <taxon>Embryophyta</taxon>
        <taxon>Tracheophyta</taxon>
        <taxon>Spermatophyta</taxon>
        <taxon>Magnoliopsida</taxon>
        <taxon>eudicotyledons</taxon>
        <taxon>Gunneridae</taxon>
        <taxon>Pentapetalae</taxon>
        <taxon>asterids</taxon>
        <taxon>campanulids</taxon>
        <taxon>Apiales</taxon>
        <taxon>Apiaceae</taxon>
        <taxon>Apioideae</taxon>
        <taxon>Scandiceae</taxon>
        <taxon>Daucinae</taxon>
        <taxon>Daucus</taxon>
        <taxon>Daucus sect. Daucus</taxon>
    </lineage>
</organism>
<dbReference type="GO" id="GO:0051252">
    <property type="term" value="P:regulation of RNA metabolic process"/>
    <property type="evidence" value="ECO:0007669"/>
    <property type="project" value="UniProtKB-ARBA"/>
</dbReference>
<keyword evidence="1 4" id="KW-0479">Metal-binding</keyword>
<dbReference type="GO" id="GO:0010468">
    <property type="term" value="P:regulation of gene expression"/>
    <property type="evidence" value="ECO:0007669"/>
    <property type="project" value="UniProtKB-ARBA"/>
</dbReference>
<reference evidence="7" key="1">
    <citation type="journal article" date="2016" name="Nat. Genet.">
        <title>A high-quality carrot genome assembly provides new insights into carotenoid accumulation and asterid genome evolution.</title>
        <authorList>
            <person name="Iorizzo M."/>
            <person name="Ellison S."/>
            <person name="Senalik D."/>
            <person name="Zeng P."/>
            <person name="Satapoomin P."/>
            <person name="Huang J."/>
            <person name="Bowman M."/>
            <person name="Iovene M."/>
            <person name="Sanseverino W."/>
            <person name="Cavagnaro P."/>
            <person name="Yildiz M."/>
            <person name="Macko-Podgorni A."/>
            <person name="Moranska E."/>
            <person name="Grzebelus E."/>
            <person name="Grzebelus D."/>
            <person name="Ashrafi H."/>
            <person name="Zheng Z."/>
            <person name="Cheng S."/>
            <person name="Spooner D."/>
            <person name="Van Deynze A."/>
            <person name="Simon P."/>
        </authorList>
    </citation>
    <scope>NUCLEOTIDE SEQUENCE [LARGE SCALE GENOMIC DNA]</scope>
    <source>
        <tissue evidence="7">Leaf</tissue>
    </source>
</reference>
<dbReference type="GO" id="GO:0008270">
    <property type="term" value="F:zinc ion binding"/>
    <property type="evidence" value="ECO:0007669"/>
    <property type="project" value="UniProtKB-KW"/>
</dbReference>
<evidence type="ECO:0000313" key="7">
    <source>
        <dbReference type="EMBL" id="KZM94588.1"/>
    </source>
</evidence>
<sequence>MNNNDHPSSKPLASKPPPYPSQNHGGSGPQGHKDSKQMDSQTRCNFLHESPSRFRSDVARAPPRESTAINIGKVGPVMEQNSNTNTGQAATVKHFNANTDAFQVNMTKPWRTKICSKWEIDGQCPFGDKCHFAHGHSELQVPGAHSEAEIMTNAQYFSTKPQPQLLSDALATKAEAILPTQERVNNEVSPKWKLHKKITTIYGDWPEDLTPPESSRR</sequence>
<dbReference type="SMART" id="SM00356">
    <property type="entry name" value="ZnF_C3H1"/>
    <property type="match status" value="1"/>
</dbReference>
<keyword evidence="2 4" id="KW-0863">Zinc-finger</keyword>
<keyword evidence="3 4" id="KW-0862">Zinc</keyword>
<dbReference type="Gramene" id="KZM94588">
    <property type="protein sequence ID" value="KZM94588"/>
    <property type="gene ID" value="DCAR_017831"/>
</dbReference>
<evidence type="ECO:0000256" key="2">
    <source>
        <dbReference type="ARBA" id="ARBA00022771"/>
    </source>
</evidence>
<dbReference type="AlphaFoldDB" id="A0A164YJ30"/>
<proteinExistence type="predicted"/>
<protein>
    <recommendedName>
        <fullName evidence="6">C3H1-type domain-containing protein</fullName>
    </recommendedName>
</protein>
<dbReference type="InterPro" id="IPR036855">
    <property type="entry name" value="Znf_CCCH_sf"/>
</dbReference>
<evidence type="ECO:0000256" key="1">
    <source>
        <dbReference type="ARBA" id="ARBA00022723"/>
    </source>
</evidence>
<dbReference type="SUPFAM" id="SSF90229">
    <property type="entry name" value="CCCH zinc finger"/>
    <property type="match status" value="1"/>
</dbReference>
<dbReference type="EMBL" id="LNRQ01000005">
    <property type="protein sequence ID" value="KZM94588.1"/>
    <property type="molecule type" value="Genomic_DNA"/>
</dbReference>
<feature type="domain" description="C3H1-type" evidence="6">
    <location>
        <begin position="109"/>
        <end position="137"/>
    </location>
</feature>
<dbReference type="InterPro" id="IPR000571">
    <property type="entry name" value="Znf_CCCH"/>
</dbReference>
<dbReference type="Gene3D" id="4.10.1000.10">
    <property type="entry name" value="Zinc finger, CCCH-type"/>
    <property type="match status" value="1"/>
</dbReference>
<accession>A0A164YJ30</accession>
<feature type="region of interest" description="Disordered" evidence="5">
    <location>
        <begin position="1"/>
        <end position="64"/>
    </location>
</feature>
<dbReference type="STRING" id="79200.A0A164YJ30"/>
<dbReference type="PROSITE" id="PS50103">
    <property type="entry name" value="ZF_C3H1"/>
    <property type="match status" value="1"/>
</dbReference>
<evidence type="ECO:0000259" key="6">
    <source>
        <dbReference type="PROSITE" id="PS50103"/>
    </source>
</evidence>
<dbReference type="Pfam" id="PF00642">
    <property type="entry name" value="zf-CCCH"/>
    <property type="match status" value="1"/>
</dbReference>
<evidence type="ECO:0000256" key="5">
    <source>
        <dbReference type="SAM" id="MobiDB-lite"/>
    </source>
</evidence>
<evidence type="ECO:0000256" key="4">
    <source>
        <dbReference type="PROSITE-ProRule" id="PRU00723"/>
    </source>
</evidence>
<feature type="zinc finger region" description="C3H1-type" evidence="4">
    <location>
        <begin position="109"/>
        <end position="137"/>
    </location>
</feature>
<comment type="caution">
    <text evidence="7">The sequence shown here is derived from an EMBL/GenBank/DDBJ whole genome shotgun (WGS) entry which is preliminary data.</text>
</comment>
<dbReference type="FunFam" id="4.10.1000.10:FF:000003">
    <property type="entry name" value="Zinc finger CCCH domain-containing protein"/>
    <property type="match status" value="1"/>
</dbReference>
<name>A0A164YJ30_DAUCS</name>
<evidence type="ECO:0000256" key="3">
    <source>
        <dbReference type="ARBA" id="ARBA00022833"/>
    </source>
</evidence>
<gene>
    <name evidence="7" type="ORF">DCAR_017831</name>
</gene>